<dbReference type="InterPro" id="IPR017452">
    <property type="entry name" value="GPCR_Rhodpsn_7TM"/>
</dbReference>
<comment type="subcellular location">
    <subcellularLocation>
        <location evidence="1">Membrane</location>
        <topology evidence="1">Multi-pass membrane protein</topology>
    </subcellularLocation>
</comment>
<evidence type="ECO:0000256" key="6">
    <source>
        <dbReference type="ARBA" id="ARBA00023136"/>
    </source>
</evidence>
<dbReference type="InterPro" id="IPR000725">
    <property type="entry name" value="Olfact_rcpt"/>
</dbReference>
<dbReference type="SMART" id="SM01381">
    <property type="entry name" value="7TM_GPCR_Srsx"/>
    <property type="match status" value="1"/>
</dbReference>
<proteinExistence type="predicted"/>
<dbReference type="InterPro" id="IPR050402">
    <property type="entry name" value="OR51/52/56-like"/>
</dbReference>
<feature type="transmembrane region" description="Helical" evidence="8">
    <location>
        <begin position="274"/>
        <end position="293"/>
    </location>
</feature>
<dbReference type="OrthoDB" id="5969463at2759"/>
<keyword evidence="4" id="KW-0552">Olfaction</keyword>
<evidence type="ECO:0000256" key="4">
    <source>
        <dbReference type="ARBA" id="ARBA00022725"/>
    </source>
</evidence>
<keyword evidence="5 8" id="KW-1133">Transmembrane helix</keyword>
<keyword evidence="7" id="KW-0807">Transducer</keyword>
<dbReference type="AlphaFoldDB" id="A0A6J2VRJ4"/>
<dbReference type="GO" id="GO:0005886">
    <property type="term" value="C:plasma membrane"/>
    <property type="evidence" value="ECO:0007669"/>
    <property type="project" value="TreeGrafter"/>
</dbReference>
<dbReference type="InterPro" id="IPR000276">
    <property type="entry name" value="GPCR_Rhodpsn"/>
</dbReference>
<keyword evidence="3 8" id="KW-0812">Transmembrane</keyword>
<evidence type="ECO:0000313" key="10">
    <source>
        <dbReference type="Proteomes" id="UP000504632"/>
    </source>
</evidence>
<feature type="transmembrane region" description="Helical" evidence="8">
    <location>
        <begin position="104"/>
        <end position="131"/>
    </location>
</feature>
<evidence type="ECO:0000256" key="2">
    <source>
        <dbReference type="ARBA" id="ARBA00022606"/>
    </source>
</evidence>
<feature type="transmembrane region" description="Helical" evidence="8">
    <location>
        <begin position="28"/>
        <end position="50"/>
    </location>
</feature>
<dbReference type="GeneID" id="115814965"/>
<keyword evidence="10" id="KW-1185">Reference proteome</keyword>
<name>A0A6J2VRJ4_CHACN</name>
<keyword evidence="11" id="KW-0675">Receptor</keyword>
<dbReference type="GO" id="GO:0004984">
    <property type="term" value="F:olfactory receptor activity"/>
    <property type="evidence" value="ECO:0007669"/>
    <property type="project" value="InterPro"/>
</dbReference>
<dbReference type="PANTHER" id="PTHR26450:SF391">
    <property type="entry name" value="ODORANT RECEPTOR-RELATED"/>
    <property type="match status" value="1"/>
</dbReference>
<protein>
    <submittedName>
        <fullName evidence="11">Olfactory receptor 52P1</fullName>
    </submittedName>
</protein>
<feature type="domain" description="G-protein coupled receptors family 1 profile" evidence="9">
    <location>
        <begin position="42"/>
        <end position="291"/>
    </location>
</feature>
<evidence type="ECO:0000256" key="5">
    <source>
        <dbReference type="ARBA" id="ARBA00022989"/>
    </source>
</evidence>
<feature type="transmembrane region" description="Helical" evidence="8">
    <location>
        <begin position="197"/>
        <end position="225"/>
    </location>
</feature>
<sequence>MESKPSNISHEVFYLIGFTDVQPYRPLLFIPFLFIIIHTFIANAVIVVVIATQNKLHSPMYLLILSVAVLGFIKPVLFVPRFMFSALFNQNAISREECLTQLFFIHYAGCYQSSILLGMAVDRCFAICFPLRYGDFVNLRNTLIFATILVIRNCLLVSWMVGLIVPKTFCKSNLIYHCFCEHTSVVNLACGDLTKNYIAGIFAFCLPTVDCAFIALSYIIIFIVIFHSHSGESRQKAIHTCSSHIICLSVAYFSVAIAFFGYRVPGIPRDLRVVTSFLYLLAPGFSNPLIYGIRTKEIRVHIEKYLKCHKITAI</sequence>
<dbReference type="InParanoid" id="A0A6J2VRJ4"/>
<feature type="transmembrane region" description="Helical" evidence="8">
    <location>
        <begin position="62"/>
        <end position="84"/>
    </location>
</feature>
<keyword evidence="2" id="KW-0716">Sensory transduction</keyword>
<gene>
    <name evidence="11" type="primary">LOC115814965</name>
</gene>
<evidence type="ECO:0000259" key="9">
    <source>
        <dbReference type="PROSITE" id="PS50262"/>
    </source>
</evidence>
<dbReference type="PANTHER" id="PTHR26450">
    <property type="entry name" value="OLFACTORY RECEPTOR 56B1-RELATED"/>
    <property type="match status" value="1"/>
</dbReference>
<feature type="transmembrane region" description="Helical" evidence="8">
    <location>
        <begin position="143"/>
        <end position="165"/>
    </location>
</feature>
<accession>A0A6J2VRJ4</accession>
<organism evidence="10 11">
    <name type="scientific">Chanos chanos</name>
    <name type="common">Milkfish</name>
    <name type="synonym">Mugil chanos</name>
    <dbReference type="NCBI Taxonomy" id="29144"/>
    <lineage>
        <taxon>Eukaryota</taxon>
        <taxon>Metazoa</taxon>
        <taxon>Chordata</taxon>
        <taxon>Craniata</taxon>
        <taxon>Vertebrata</taxon>
        <taxon>Euteleostomi</taxon>
        <taxon>Actinopterygii</taxon>
        <taxon>Neopterygii</taxon>
        <taxon>Teleostei</taxon>
        <taxon>Ostariophysi</taxon>
        <taxon>Gonorynchiformes</taxon>
        <taxon>Chanidae</taxon>
        <taxon>Chanos</taxon>
    </lineage>
</organism>
<evidence type="ECO:0000256" key="1">
    <source>
        <dbReference type="ARBA" id="ARBA00004141"/>
    </source>
</evidence>
<dbReference type="Gene3D" id="1.20.1070.10">
    <property type="entry name" value="Rhodopsin 7-helix transmembrane proteins"/>
    <property type="match status" value="1"/>
</dbReference>
<keyword evidence="6 8" id="KW-0472">Membrane</keyword>
<dbReference type="PRINTS" id="PR00245">
    <property type="entry name" value="OLFACTORYR"/>
</dbReference>
<evidence type="ECO:0000256" key="3">
    <source>
        <dbReference type="ARBA" id="ARBA00022692"/>
    </source>
</evidence>
<dbReference type="GO" id="GO:0004930">
    <property type="term" value="F:G protein-coupled receptor activity"/>
    <property type="evidence" value="ECO:0007669"/>
    <property type="project" value="InterPro"/>
</dbReference>
<dbReference type="Pfam" id="PF13853">
    <property type="entry name" value="7tm_4"/>
    <property type="match status" value="1"/>
</dbReference>
<dbReference type="RefSeq" id="XP_030633796.1">
    <property type="nucleotide sequence ID" value="XM_030777936.1"/>
</dbReference>
<dbReference type="Proteomes" id="UP000504632">
    <property type="component" value="Chromosome 6"/>
</dbReference>
<feature type="transmembrane region" description="Helical" evidence="8">
    <location>
        <begin position="237"/>
        <end position="262"/>
    </location>
</feature>
<evidence type="ECO:0000256" key="8">
    <source>
        <dbReference type="SAM" id="Phobius"/>
    </source>
</evidence>
<evidence type="ECO:0000256" key="7">
    <source>
        <dbReference type="ARBA" id="ARBA00023224"/>
    </source>
</evidence>
<evidence type="ECO:0000313" key="11">
    <source>
        <dbReference type="RefSeq" id="XP_030633796.1"/>
    </source>
</evidence>
<dbReference type="PROSITE" id="PS50262">
    <property type="entry name" value="G_PROTEIN_RECEP_F1_2"/>
    <property type="match status" value="1"/>
</dbReference>
<reference evidence="11" key="1">
    <citation type="submission" date="2025-08" db="UniProtKB">
        <authorList>
            <consortium name="RefSeq"/>
        </authorList>
    </citation>
    <scope>IDENTIFICATION</scope>
</reference>
<dbReference type="SUPFAM" id="SSF81321">
    <property type="entry name" value="Family A G protein-coupled receptor-like"/>
    <property type="match status" value="1"/>
</dbReference>